<dbReference type="EMBL" id="PDNB01000223">
    <property type="protein sequence ID" value="PGG98530.1"/>
    <property type="molecule type" value="Genomic_DNA"/>
</dbReference>
<evidence type="ECO:0000256" key="1">
    <source>
        <dbReference type="SAM" id="MobiDB-lite"/>
    </source>
</evidence>
<feature type="compositionally biased region" description="Basic and acidic residues" evidence="1">
    <location>
        <begin position="79"/>
        <end position="89"/>
    </location>
</feature>
<gene>
    <name evidence="2" type="ORF">AJ79_08844</name>
</gene>
<dbReference type="AlphaFoldDB" id="A0A2B7WPV2"/>
<protein>
    <submittedName>
        <fullName evidence="2">Uncharacterized protein</fullName>
    </submittedName>
</protein>
<name>A0A2B7WPV2_9EURO</name>
<feature type="region of interest" description="Disordered" evidence="1">
    <location>
        <begin position="1"/>
        <end position="89"/>
    </location>
</feature>
<comment type="caution">
    <text evidence="2">The sequence shown here is derived from an EMBL/GenBank/DDBJ whole genome shotgun (WGS) entry which is preliminary data.</text>
</comment>
<accession>A0A2B7WPV2</accession>
<sequence>MQNSAMRGKLEGGLVQIGGGSKRGERARASSRRIPPQNMDETMQGPSSGGWAVDWLDRGRSTYLLTATTEEEEESNGVDGKKRDEDEDE</sequence>
<organism evidence="2 3">
    <name type="scientific">Helicocarpus griseus UAMH5409</name>
    <dbReference type="NCBI Taxonomy" id="1447875"/>
    <lineage>
        <taxon>Eukaryota</taxon>
        <taxon>Fungi</taxon>
        <taxon>Dikarya</taxon>
        <taxon>Ascomycota</taxon>
        <taxon>Pezizomycotina</taxon>
        <taxon>Eurotiomycetes</taxon>
        <taxon>Eurotiomycetidae</taxon>
        <taxon>Onygenales</taxon>
        <taxon>Ajellomycetaceae</taxon>
        <taxon>Helicocarpus</taxon>
    </lineage>
</organism>
<evidence type="ECO:0000313" key="3">
    <source>
        <dbReference type="Proteomes" id="UP000223968"/>
    </source>
</evidence>
<proteinExistence type="predicted"/>
<keyword evidence="3" id="KW-1185">Reference proteome</keyword>
<evidence type="ECO:0000313" key="2">
    <source>
        <dbReference type="EMBL" id="PGG98530.1"/>
    </source>
</evidence>
<reference evidence="2 3" key="1">
    <citation type="submission" date="2017-10" db="EMBL/GenBank/DDBJ databases">
        <title>Comparative genomics in systemic dimorphic fungi from Ajellomycetaceae.</title>
        <authorList>
            <person name="Munoz J.F."/>
            <person name="Mcewen J.G."/>
            <person name="Clay O.K."/>
            <person name="Cuomo C.A."/>
        </authorList>
    </citation>
    <scope>NUCLEOTIDE SEQUENCE [LARGE SCALE GENOMIC DNA]</scope>
    <source>
        <strain evidence="2 3">UAMH5409</strain>
    </source>
</reference>
<dbReference type="Proteomes" id="UP000223968">
    <property type="component" value="Unassembled WGS sequence"/>
</dbReference>